<evidence type="ECO:0000313" key="13">
    <source>
        <dbReference type="Proteomes" id="UP001501237"/>
    </source>
</evidence>
<comment type="caution">
    <text evidence="12">The sequence shown here is derived from an EMBL/GenBank/DDBJ whole genome shotgun (WGS) entry which is preliminary data.</text>
</comment>
<dbReference type="PANTHER" id="PTHR33909:SF1">
    <property type="entry name" value="SEC TRANSLOCON ACCESSORY COMPLEX SUBUNIT YAJC"/>
    <property type="match status" value="1"/>
</dbReference>
<keyword evidence="5 11" id="KW-0812">Transmembrane</keyword>
<accession>A0ABP6Q884</accession>
<evidence type="ECO:0000256" key="5">
    <source>
        <dbReference type="ARBA" id="ARBA00022692"/>
    </source>
</evidence>
<dbReference type="Proteomes" id="UP001501237">
    <property type="component" value="Unassembled WGS sequence"/>
</dbReference>
<keyword evidence="8" id="KW-0811">Translocation</keyword>
<dbReference type="EMBL" id="BAAAUV010000006">
    <property type="protein sequence ID" value="GAA3210302.1"/>
    <property type="molecule type" value="Genomic_DNA"/>
</dbReference>
<keyword evidence="9 11" id="KW-0472">Membrane</keyword>
<feature type="region of interest" description="Disordered" evidence="10">
    <location>
        <begin position="100"/>
        <end position="141"/>
    </location>
</feature>
<reference evidence="13" key="1">
    <citation type="journal article" date="2019" name="Int. J. Syst. Evol. Microbiol.">
        <title>The Global Catalogue of Microorganisms (GCM) 10K type strain sequencing project: providing services to taxonomists for standard genome sequencing and annotation.</title>
        <authorList>
            <consortium name="The Broad Institute Genomics Platform"/>
            <consortium name="The Broad Institute Genome Sequencing Center for Infectious Disease"/>
            <person name="Wu L."/>
            <person name="Ma J."/>
        </authorList>
    </citation>
    <scope>NUCLEOTIDE SEQUENCE [LARGE SCALE GENOMIC DNA]</scope>
    <source>
        <strain evidence="13">JCM 9377</strain>
    </source>
</reference>
<dbReference type="InterPro" id="IPR003849">
    <property type="entry name" value="Preprotein_translocase_YajC"/>
</dbReference>
<feature type="transmembrane region" description="Helical" evidence="11">
    <location>
        <begin position="12"/>
        <end position="30"/>
    </location>
</feature>
<gene>
    <name evidence="12" type="ORF">GCM10010468_28170</name>
</gene>
<protein>
    <recommendedName>
        <fullName evidence="14">Preprotein translocase subunit YajC</fullName>
    </recommendedName>
</protein>
<comment type="subcellular location">
    <subcellularLocation>
        <location evidence="1">Cell membrane</location>
        <topology evidence="1">Single-pass membrane protein</topology>
    </subcellularLocation>
</comment>
<evidence type="ECO:0000256" key="6">
    <source>
        <dbReference type="ARBA" id="ARBA00022927"/>
    </source>
</evidence>
<name>A0ABP6Q884_9ACTN</name>
<dbReference type="RefSeq" id="WP_344827612.1">
    <property type="nucleotide sequence ID" value="NZ_BAAAUV010000006.1"/>
</dbReference>
<evidence type="ECO:0000256" key="9">
    <source>
        <dbReference type="ARBA" id="ARBA00023136"/>
    </source>
</evidence>
<evidence type="ECO:0000256" key="4">
    <source>
        <dbReference type="ARBA" id="ARBA00022475"/>
    </source>
</evidence>
<evidence type="ECO:0008006" key="14">
    <source>
        <dbReference type="Google" id="ProtNLM"/>
    </source>
</evidence>
<evidence type="ECO:0000256" key="10">
    <source>
        <dbReference type="SAM" id="MobiDB-lite"/>
    </source>
</evidence>
<feature type="compositionally biased region" description="Basic and acidic residues" evidence="10">
    <location>
        <begin position="132"/>
        <end position="141"/>
    </location>
</feature>
<proteinExistence type="inferred from homology"/>
<evidence type="ECO:0000256" key="3">
    <source>
        <dbReference type="ARBA" id="ARBA00022448"/>
    </source>
</evidence>
<keyword evidence="3" id="KW-0813">Transport</keyword>
<dbReference type="Pfam" id="PF02699">
    <property type="entry name" value="YajC"/>
    <property type="match status" value="1"/>
</dbReference>
<keyword evidence="6" id="KW-0653">Protein transport</keyword>
<dbReference type="NCBIfam" id="TIGR00739">
    <property type="entry name" value="yajC"/>
    <property type="match status" value="1"/>
</dbReference>
<evidence type="ECO:0000256" key="8">
    <source>
        <dbReference type="ARBA" id="ARBA00023010"/>
    </source>
</evidence>
<keyword evidence="4" id="KW-1003">Cell membrane</keyword>
<sequence>MILAAESQGNALVSFLPLILIAVAFYFFLIRPQKKRQQDQQKMQSALAPGTRIVTAGGIYGTVLDNDEGDLLLEIAEGVEIRILAQAVMKVVEDVELVDSDDEAVDEAEPNAVETKAVEDEETPEAAGVDFGKSEKTADKA</sequence>
<organism evidence="12 13">
    <name type="scientific">Actinocorallia longicatena</name>
    <dbReference type="NCBI Taxonomy" id="111803"/>
    <lineage>
        <taxon>Bacteria</taxon>
        <taxon>Bacillati</taxon>
        <taxon>Actinomycetota</taxon>
        <taxon>Actinomycetes</taxon>
        <taxon>Streptosporangiales</taxon>
        <taxon>Thermomonosporaceae</taxon>
        <taxon>Actinocorallia</taxon>
    </lineage>
</organism>
<dbReference type="PRINTS" id="PR01853">
    <property type="entry name" value="YAJCTRNLCASE"/>
</dbReference>
<evidence type="ECO:0000256" key="7">
    <source>
        <dbReference type="ARBA" id="ARBA00022989"/>
    </source>
</evidence>
<keyword evidence="7 11" id="KW-1133">Transmembrane helix</keyword>
<feature type="compositionally biased region" description="Acidic residues" evidence="10">
    <location>
        <begin position="100"/>
        <end position="109"/>
    </location>
</feature>
<evidence type="ECO:0000256" key="2">
    <source>
        <dbReference type="ARBA" id="ARBA00006742"/>
    </source>
</evidence>
<evidence type="ECO:0000256" key="1">
    <source>
        <dbReference type="ARBA" id="ARBA00004162"/>
    </source>
</evidence>
<evidence type="ECO:0000256" key="11">
    <source>
        <dbReference type="SAM" id="Phobius"/>
    </source>
</evidence>
<comment type="similarity">
    <text evidence="2">Belongs to the YajC family.</text>
</comment>
<evidence type="ECO:0000313" key="12">
    <source>
        <dbReference type="EMBL" id="GAA3210302.1"/>
    </source>
</evidence>
<keyword evidence="13" id="KW-1185">Reference proteome</keyword>
<dbReference type="SMART" id="SM01323">
    <property type="entry name" value="YajC"/>
    <property type="match status" value="1"/>
</dbReference>
<dbReference type="PANTHER" id="PTHR33909">
    <property type="entry name" value="SEC TRANSLOCON ACCESSORY COMPLEX SUBUNIT YAJC"/>
    <property type="match status" value="1"/>
</dbReference>